<organism evidence="14 15">
    <name type="scientific">Mycoplasmopsis bovis CQ-W70</name>
    <dbReference type="NCBI Taxonomy" id="1316930"/>
    <lineage>
        <taxon>Bacteria</taxon>
        <taxon>Bacillati</taxon>
        <taxon>Mycoplasmatota</taxon>
        <taxon>Mycoplasmoidales</taxon>
        <taxon>Metamycoplasmataceae</taxon>
        <taxon>Mycoplasmopsis</taxon>
    </lineage>
</organism>
<dbReference type="NCBIfam" id="TIGR00499">
    <property type="entry name" value="lysS_bact"/>
    <property type="match status" value="1"/>
</dbReference>
<dbReference type="GO" id="GO:0004824">
    <property type="term" value="F:lysine-tRNA ligase activity"/>
    <property type="evidence" value="ECO:0007669"/>
    <property type="project" value="UniProtKB-UniRule"/>
</dbReference>
<comment type="similarity">
    <text evidence="11">Belongs to the class-II aminoacyl-tRNA synthetase family.</text>
</comment>
<keyword evidence="9 11" id="KW-0030">Aminoacyl-tRNA synthetase</keyword>
<dbReference type="InterPro" id="IPR012340">
    <property type="entry name" value="NA-bd_OB-fold"/>
</dbReference>
<dbReference type="GO" id="GO:0000049">
    <property type="term" value="F:tRNA binding"/>
    <property type="evidence" value="ECO:0007669"/>
    <property type="project" value="TreeGrafter"/>
</dbReference>
<feature type="domain" description="Aminoacyl-transfer RNA synthetases class-II family profile" evidence="13">
    <location>
        <begin position="150"/>
        <end position="481"/>
    </location>
</feature>
<dbReference type="SUPFAM" id="SSF55681">
    <property type="entry name" value="Class II aaRS and biotin synthetases"/>
    <property type="match status" value="1"/>
</dbReference>
<dbReference type="GO" id="GO:0000287">
    <property type="term" value="F:magnesium ion binding"/>
    <property type="evidence" value="ECO:0007669"/>
    <property type="project" value="UniProtKB-UniRule"/>
</dbReference>
<evidence type="ECO:0000256" key="5">
    <source>
        <dbReference type="ARBA" id="ARBA00022723"/>
    </source>
</evidence>
<keyword evidence="7 11" id="KW-0067">ATP-binding</keyword>
<evidence type="ECO:0000313" key="14">
    <source>
        <dbReference type="EMBL" id="AIA34230.1"/>
    </source>
</evidence>
<dbReference type="InterPro" id="IPR004364">
    <property type="entry name" value="Aa-tRNA-synt_II"/>
</dbReference>
<dbReference type="RefSeq" id="WP_013456485.1">
    <property type="nucleotide sequence ID" value="NZ_CP005933.1"/>
</dbReference>
<dbReference type="CDD" id="cd00775">
    <property type="entry name" value="LysRS_core"/>
    <property type="match status" value="1"/>
</dbReference>
<keyword evidence="4 11" id="KW-0436">Ligase</keyword>
<evidence type="ECO:0000256" key="7">
    <source>
        <dbReference type="ARBA" id="ARBA00022840"/>
    </source>
</evidence>
<dbReference type="PANTHER" id="PTHR42918:SF15">
    <property type="entry name" value="LYSINE--TRNA LIGASE, CHLOROPLASTIC_MITOCHONDRIAL"/>
    <property type="match status" value="1"/>
</dbReference>
<evidence type="ECO:0000256" key="9">
    <source>
        <dbReference type="ARBA" id="ARBA00023146"/>
    </source>
</evidence>
<dbReference type="InterPro" id="IPR045864">
    <property type="entry name" value="aa-tRNA-synth_II/BPL/LPL"/>
</dbReference>
<name>A0A059Y4G1_MYCBV</name>
<dbReference type="NCBIfam" id="NF001756">
    <property type="entry name" value="PRK00484.1"/>
    <property type="match status" value="1"/>
</dbReference>
<dbReference type="Proteomes" id="UP000027182">
    <property type="component" value="Chromosome"/>
</dbReference>
<evidence type="ECO:0000256" key="3">
    <source>
        <dbReference type="ARBA" id="ARBA00022490"/>
    </source>
</evidence>
<dbReference type="GO" id="GO:0005829">
    <property type="term" value="C:cytosol"/>
    <property type="evidence" value="ECO:0007669"/>
    <property type="project" value="TreeGrafter"/>
</dbReference>
<dbReference type="PATRIC" id="fig|1316930.3.peg.674"/>
<dbReference type="AlphaFoldDB" id="A0A059Y4G1"/>
<dbReference type="Gene3D" id="2.40.50.140">
    <property type="entry name" value="Nucleic acid-binding proteins"/>
    <property type="match status" value="1"/>
</dbReference>
<dbReference type="GO" id="GO:0005524">
    <property type="term" value="F:ATP binding"/>
    <property type="evidence" value="ECO:0007669"/>
    <property type="project" value="UniProtKB-UniRule"/>
</dbReference>
<keyword evidence="8 11" id="KW-0648">Protein biosynthesis</keyword>
<evidence type="ECO:0000256" key="10">
    <source>
        <dbReference type="ARBA" id="ARBA00048573"/>
    </source>
</evidence>
<evidence type="ECO:0000256" key="11">
    <source>
        <dbReference type="HAMAP-Rule" id="MF_00252"/>
    </source>
</evidence>
<dbReference type="CDD" id="cd04322">
    <property type="entry name" value="LysRS_N"/>
    <property type="match status" value="1"/>
</dbReference>
<evidence type="ECO:0000256" key="4">
    <source>
        <dbReference type="ARBA" id="ARBA00022598"/>
    </source>
</evidence>
<sequence length="489" mass="56437">MEKYTEQEQVRRNKLNFYIENNIAPFKKAYDLGKLVLSQEIVDKYSSFSREELEEKNISINVTGRLMTVRGPFLVLKDSKGLIQVYFNKKSDENLAKIVATFDIGDILWVSGTIMKTHTDALTLKCNKIELLTKALKPLPEKYHGLVDTEERYRRRWVDLITNDESKNKFILRTKIVKWIKEYFDNLDYLEVETPFLQDYVSGAAAKPFTTHHNSLNQEFVLRIATEIPLKKCVVGGLERVYELGRIFRNEGYDTTHNPEFTTIEFYEAYSNVEGMMDRTEELFKVLCQKLGKSVFVNNGIAIDLSQPFKRVNMVDAVNEKTGKDFRNISLDEAILEAKKHNIKIEKFWTTGHIINALYEELVESSLIQPTFIYGHPIEVSPLSAKSSDPRFTERAELFINTKEYANMYTELSDPIDQLERFKSQIDEKKAGNDEASDIDWDFVDALEYGMPPTGGCGIGIDRLIMLLTETSSIRDVLLFPTLKRVNKK</sequence>
<dbReference type="KEGG" id="mbq:K668_03300"/>
<dbReference type="GeneID" id="31508057"/>
<feature type="binding site" evidence="11">
    <location>
        <position position="404"/>
    </location>
    <ligand>
        <name>Mg(2+)</name>
        <dbReference type="ChEBI" id="CHEBI:18420"/>
        <label>1</label>
    </ligand>
</feature>
<reference evidence="14 15" key="1">
    <citation type="submission" date="2013-04" db="EMBL/GenBank/DDBJ databases">
        <authorList>
            <person name="Lin L."/>
            <person name="Zeng Z."/>
            <person name="Xie J."/>
            <person name="Luo L."/>
            <person name="Yang Z."/>
            <person name="Liang W."/>
            <person name="Lin H."/>
            <person name="Dong C."/>
            <person name="Sun Y."/>
        </authorList>
    </citation>
    <scope>NUCLEOTIDE SEQUENCE [LARGE SCALE GENOMIC DNA]</scope>
    <source>
        <strain evidence="14 15">CQ-W70</strain>
    </source>
</reference>
<dbReference type="InterPro" id="IPR004365">
    <property type="entry name" value="NA-bd_OB_tRNA"/>
</dbReference>
<dbReference type="GO" id="GO:0006430">
    <property type="term" value="P:lysyl-tRNA aminoacylation"/>
    <property type="evidence" value="ECO:0007669"/>
    <property type="project" value="UniProtKB-UniRule"/>
</dbReference>
<evidence type="ECO:0000259" key="13">
    <source>
        <dbReference type="PROSITE" id="PS50862"/>
    </source>
</evidence>
<dbReference type="InterPro" id="IPR044136">
    <property type="entry name" value="Lys-tRNA-ligase_II_N"/>
</dbReference>
<comment type="subunit">
    <text evidence="2 11">Homodimer.</text>
</comment>
<comment type="cofactor">
    <cofactor evidence="11 12">
        <name>Mg(2+)</name>
        <dbReference type="ChEBI" id="CHEBI:18420"/>
    </cofactor>
    <text evidence="11 12">Binds 3 Mg(2+) ions per subunit.</text>
</comment>
<dbReference type="Pfam" id="PF01336">
    <property type="entry name" value="tRNA_anti-codon"/>
    <property type="match status" value="1"/>
</dbReference>
<dbReference type="HAMAP" id="MF_00252">
    <property type="entry name" value="Lys_tRNA_synth_class2"/>
    <property type="match status" value="1"/>
</dbReference>
<dbReference type="Pfam" id="PF00152">
    <property type="entry name" value="tRNA-synt_2"/>
    <property type="match status" value="1"/>
</dbReference>
<dbReference type="SUPFAM" id="SSF50249">
    <property type="entry name" value="Nucleic acid-binding proteins"/>
    <property type="match status" value="1"/>
</dbReference>
<gene>
    <name evidence="11 14" type="primary">lysS</name>
    <name evidence="14" type="ORF">K668_03300</name>
</gene>
<comment type="subcellular location">
    <subcellularLocation>
        <location evidence="1 11">Cytoplasm</location>
    </subcellularLocation>
</comment>
<keyword evidence="3 11" id="KW-0963">Cytoplasm</keyword>
<keyword evidence="6 11" id="KW-0547">Nucleotide-binding</keyword>
<proteinExistence type="inferred from homology"/>
<dbReference type="PROSITE" id="PS50862">
    <property type="entry name" value="AA_TRNA_LIGASE_II"/>
    <property type="match status" value="1"/>
</dbReference>
<evidence type="ECO:0000256" key="1">
    <source>
        <dbReference type="ARBA" id="ARBA00004496"/>
    </source>
</evidence>
<dbReference type="Gene3D" id="3.30.930.10">
    <property type="entry name" value="Bira Bifunctional Protein, Domain 2"/>
    <property type="match status" value="1"/>
</dbReference>
<comment type="catalytic activity">
    <reaction evidence="10 11 12">
        <text>tRNA(Lys) + L-lysine + ATP = L-lysyl-tRNA(Lys) + AMP + diphosphate</text>
        <dbReference type="Rhea" id="RHEA:20792"/>
        <dbReference type="Rhea" id="RHEA-COMP:9696"/>
        <dbReference type="Rhea" id="RHEA-COMP:9697"/>
        <dbReference type="ChEBI" id="CHEBI:30616"/>
        <dbReference type="ChEBI" id="CHEBI:32551"/>
        <dbReference type="ChEBI" id="CHEBI:33019"/>
        <dbReference type="ChEBI" id="CHEBI:78442"/>
        <dbReference type="ChEBI" id="CHEBI:78529"/>
        <dbReference type="ChEBI" id="CHEBI:456215"/>
        <dbReference type="EC" id="6.1.1.6"/>
    </reaction>
</comment>
<dbReference type="InterPro" id="IPR006195">
    <property type="entry name" value="aa-tRNA-synth_II"/>
</dbReference>
<dbReference type="EC" id="6.1.1.6" evidence="11"/>
<dbReference type="PANTHER" id="PTHR42918">
    <property type="entry name" value="LYSYL-TRNA SYNTHETASE"/>
    <property type="match status" value="1"/>
</dbReference>
<evidence type="ECO:0000256" key="6">
    <source>
        <dbReference type="ARBA" id="ARBA00022741"/>
    </source>
</evidence>
<evidence type="ECO:0000256" key="2">
    <source>
        <dbReference type="ARBA" id="ARBA00011738"/>
    </source>
</evidence>
<dbReference type="InterPro" id="IPR018149">
    <property type="entry name" value="Lys-tRNA-synth_II_C"/>
</dbReference>
<keyword evidence="11 12" id="KW-0460">Magnesium</keyword>
<dbReference type="HOGENOM" id="CLU_008255_6_0_14"/>
<evidence type="ECO:0000313" key="15">
    <source>
        <dbReference type="Proteomes" id="UP000027182"/>
    </source>
</evidence>
<evidence type="ECO:0000256" key="12">
    <source>
        <dbReference type="RuleBase" id="RU000336"/>
    </source>
</evidence>
<accession>A0A059Y4G1</accession>
<dbReference type="EMBL" id="CP005933">
    <property type="protein sequence ID" value="AIA34230.1"/>
    <property type="molecule type" value="Genomic_DNA"/>
</dbReference>
<feature type="binding site" evidence="11">
    <location>
        <position position="404"/>
    </location>
    <ligand>
        <name>Mg(2+)</name>
        <dbReference type="ChEBI" id="CHEBI:18420"/>
        <label>2</label>
    </ligand>
</feature>
<dbReference type="InterPro" id="IPR002313">
    <property type="entry name" value="Lys-tRNA-ligase_II"/>
</dbReference>
<dbReference type="PRINTS" id="PR00982">
    <property type="entry name" value="TRNASYNTHLYS"/>
</dbReference>
<protein>
    <recommendedName>
        <fullName evidence="11">Lysine--tRNA ligase</fullName>
        <ecNumber evidence="11">6.1.1.6</ecNumber>
    </recommendedName>
    <alternativeName>
        <fullName evidence="11">Lysyl-tRNA synthetase</fullName>
        <shortName evidence="11">LysRS</shortName>
    </alternativeName>
</protein>
<feature type="binding site" evidence="11">
    <location>
        <position position="397"/>
    </location>
    <ligand>
        <name>Mg(2+)</name>
        <dbReference type="ChEBI" id="CHEBI:18420"/>
        <label>1</label>
    </ligand>
</feature>
<evidence type="ECO:0000256" key="8">
    <source>
        <dbReference type="ARBA" id="ARBA00022917"/>
    </source>
</evidence>
<keyword evidence="5 11" id="KW-0479">Metal-binding</keyword>